<gene>
    <name evidence="1" type="ORF">RM549_02180</name>
</gene>
<reference evidence="1 2" key="1">
    <citation type="submission" date="2023-09" db="EMBL/GenBank/DDBJ databases">
        <authorList>
            <person name="Rey-Velasco X."/>
        </authorList>
    </citation>
    <scope>NUCLEOTIDE SEQUENCE [LARGE SCALE GENOMIC DNA]</scope>
    <source>
        <strain evidence="1 2">F188</strain>
    </source>
</reference>
<proteinExistence type="predicted"/>
<protein>
    <submittedName>
        <fullName evidence="1">Uncharacterized protein</fullName>
    </submittedName>
</protein>
<dbReference type="Proteomes" id="UP001261624">
    <property type="component" value="Unassembled WGS sequence"/>
</dbReference>
<keyword evidence="2" id="KW-1185">Reference proteome</keyword>
<evidence type="ECO:0000313" key="2">
    <source>
        <dbReference type="Proteomes" id="UP001261624"/>
    </source>
</evidence>
<accession>A0ABU3DZT5</accession>
<sequence length="90" mass="10473">MANIDLQSGKFLKKVTSEMPIIELQNVKKSAIYIIHYTNYTVPKFPNYQLSIIKNSLRKANFKNGNYRLYNLNASEKYDLKNGNYRPPLA</sequence>
<organism evidence="1 2">
    <name type="scientific">Autumnicola patrickiae</name>
    <dbReference type="NCBI Taxonomy" id="3075591"/>
    <lineage>
        <taxon>Bacteria</taxon>
        <taxon>Pseudomonadati</taxon>
        <taxon>Bacteroidota</taxon>
        <taxon>Flavobacteriia</taxon>
        <taxon>Flavobacteriales</taxon>
        <taxon>Flavobacteriaceae</taxon>
        <taxon>Autumnicola</taxon>
    </lineage>
</organism>
<name>A0ABU3DZT5_9FLAO</name>
<dbReference type="RefSeq" id="WP_311680208.1">
    <property type="nucleotide sequence ID" value="NZ_JAVRHM010000001.1"/>
</dbReference>
<evidence type="ECO:0000313" key="1">
    <source>
        <dbReference type="EMBL" id="MDT0688572.1"/>
    </source>
</evidence>
<comment type="caution">
    <text evidence="1">The sequence shown here is derived from an EMBL/GenBank/DDBJ whole genome shotgun (WGS) entry which is preliminary data.</text>
</comment>
<dbReference type="EMBL" id="JAVRHM010000001">
    <property type="protein sequence ID" value="MDT0688572.1"/>
    <property type="molecule type" value="Genomic_DNA"/>
</dbReference>